<proteinExistence type="predicted"/>
<evidence type="ECO:0008006" key="3">
    <source>
        <dbReference type="Google" id="ProtNLM"/>
    </source>
</evidence>
<name>A0ABU5Z8L4_9FLAO</name>
<dbReference type="Proteomes" id="UP001311730">
    <property type="component" value="Unassembled WGS sequence"/>
</dbReference>
<comment type="caution">
    <text evidence="1">The sequence shown here is derived from an EMBL/GenBank/DDBJ whole genome shotgun (WGS) entry which is preliminary data.</text>
</comment>
<organism evidence="1 2">
    <name type="scientific">Capnocytophaga gingivalis</name>
    <dbReference type="NCBI Taxonomy" id="1017"/>
    <lineage>
        <taxon>Bacteria</taxon>
        <taxon>Pseudomonadati</taxon>
        <taxon>Bacteroidota</taxon>
        <taxon>Flavobacteriia</taxon>
        <taxon>Flavobacteriales</taxon>
        <taxon>Flavobacteriaceae</taxon>
        <taxon>Capnocytophaga</taxon>
    </lineage>
</organism>
<dbReference type="PROSITE" id="PS51257">
    <property type="entry name" value="PROKAR_LIPOPROTEIN"/>
    <property type="match status" value="1"/>
</dbReference>
<gene>
    <name evidence="1" type="ORF">VJJ08_08155</name>
</gene>
<protein>
    <recommendedName>
        <fullName evidence="3">Sugar-binding protein</fullName>
    </recommendedName>
</protein>
<evidence type="ECO:0000313" key="2">
    <source>
        <dbReference type="Proteomes" id="UP001311730"/>
    </source>
</evidence>
<sequence length="353" mass="42135">MKIIKFNYNLFFAFALLSVGCGTSPSEIPPNPYSDWVRENLLGKVRSIELIRTDEKDPTILLPEITYYDSLGYKTRCEDYYEEQTFRIENYLYQYPITFLKTDVYYIEEKTGEYKYEGGESIIDDHLKNNLDDDVVYIESGPISPRYNASGRLIGIVWNDGDKVTSYAVFSYNKNGQCTDFKIYREDTLRHHDKLTYDEKGYLHLCTYGYYGTQVADILYRPDGKAERIIWYPKEEGCEEEIYHYDAQNRLTEAFKYNSYYNRYERTTYHYDTNNHCIADSITHNGVLNQTNRYAYDRYGNLTLREQKDYKGDISTTLWQYIYCYDKIGNWIEKNTYKDKNNIKTTRRKITYY</sequence>
<reference evidence="1 2" key="1">
    <citation type="submission" date="2023-12" db="EMBL/GenBank/DDBJ databases">
        <title>Genomic sequences of Capnocytophaga and Parvimonas strains.</title>
        <authorList>
            <person name="Watt R.M."/>
            <person name="Wang M."/>
            <person name="Yang T."/>
            <person name="Tong W.M."/>
        </authorList>
    </citation>
    <scope>NUCLEOTIDE SEQUENCE [LARGE SCALE GENOMIC DNA]</scope>
    <source>
        <strain evidence="1 2">CCUG 13096</strain>
    </source>
</reference>
<evidence type="ECO:0000313" key="1">
    <source>
        <dbReference type="EMBL" id="MEB3075269.1"/>
    </source>
</evidence>
<accession>A0ABU5Z8L4</accession>
<dbReference type="EMBL" id="JAYKBW010000008">
    <property type="protein sequence ID" value="MEB3075269.1"/>
    <property type="molecule type" value="Genomic_DNA"/>
</dbReference>
<keyword evidence="2" id="KW-1185">Reference proteome</keyword>
<dbReference type="RefSeq" id="WP_323983497.1">
    <property type="nucleotide sequence ID" value="NZ_JAYKBW010000008.1"/>
</dbReference>